<evidence type="ECO:0000313" key="2">
    <source>
        <dbReference type="EMBL" id="GAA1975186.1"/>
    </source>
</evidence>
<reference evidence="2 3" key="1">
    <citation type="journal article" date="2019" name="Int. J. Syst. Evol. Microbiol.">
        <title>The Global Catalogue of Microorganisms (GCM) 10K type strain sequencing project: providing services to taxonomists for standard genome sequencing and annotation.</title>
        <authorList>
            <consortium name="The Broad Institute Genomics Platform"/>
            <consortium name="The Broad Institute Genome Sequencing Center for Infectious Disease"/>
            <person name="Wu L."/>
            <person name="Ma J."/>
        </authorList>
    </citation>
    <scope>NUCLEOTIDE SEQUENCE [LARGE SCALE GENOMIC DNA]</scope>
    <source>
        <strain evidence="2 3">JCM 15309</strain>
    </source>
</reference>
<dbReference type="SUPFAM" id="SSF55729">
    <property type="entry name" value="Acyl-CoA N-acyltransferases (Nat)"/>
    <property type="match status" value="1"/>
</dbReference>
<gene>
    <name evidence="2" type="ORF">GCM10009798_40530</name>
</gene>
<organism evidence="2 3">
    <name type="scientific">Nocardioides panacihumi</name>
    <dbReference type="NCBI Taxonomy" id="400774"/>
    <lineage>
        <taxon>Bacteria</taxon>
        <taxon>Bacillati</taxon>
        <taxon>Actinomycetota</taxon>
        <taxon>Actinomycetes</taxon>
        <taxon>Propionibacteriales</taxon>
        <taxon>Nocardioidaceae</taxon>
        <taxon>Nocardioides</taxon>
    </lineage>
</organism>
<evidence type="ECO:0000313" key="3">
    <source>
        <dbReference type="Proteomes" id="UP001500571"/>
    </source>
</evidence>
<dbReference type="InterPro" id="IPR016181">
    <property type="entry name" value="Acyl_CoA_acyltransferase"/>
</dbReference>
<dbReference type="Gene3D" id="3.40.630.30">
    <property type="match status" value="1"/>
</dbReference>
<dbReference type="Pfam" id="PF00583">
    <property type="entry name" value="Acetyltransf_1"/>
    <property type="match status" value="1"/>
</dbReference>
<dbReference type="EMBL" id="BAAAPB010000005">
    <property type="protein sequence ID" value="GAA1975186.1"/>
    <property type="molecule type" value="Genomic_DNA"/>
</dbReference>
<protein>
    <recommendedName>
        <fullName evidence="1">N-acetyltransferase domain-containing protein</fullName>
    </recommendedName>
</protein>
<keyword evidence="3" id="KW-1185">Reference proteome</keyword>
<comment type="caution">
    <text evidence="2">The sequence shown here is derived from an EMBL/GenBank/DDBJ whole genome shotgun (WGS) entry which is preliminary data.</text>
</comment>
<dbReference type="PROSITE" id="PS51186">
    <property type="entry name" value="GNAT"/>
    <property type="match status" value="1"/>
</dbReference>
<evidence type="ECO:0000259" key="1">
    <source>
        <dbReference type="PROSITE" id="PS51186"/>
    </source>
</evidence>
<dbReference type="Proteomes" id="UP001500571">
    <property type="component" value="Unassembled WGS sequence"/>
</dbReference>
<name>A0ABN2RUL2_9ACTN</name>
<feature type="domain" description="N-acetyltransferase" evidence="1">
    <location>
        <begin position="32"/>
        <end position="197"/>
    </location>
</feature>
<sequence length="197" mass="21268">MALVEHPQALVRTEQGPALTPVAHGTPRRACFATSELSAGDRDAVLDLFSRSSPQTRRDRFHLNLSVMPGQYLDEILDRRQLALVARECGAPEEGPRIIALASAANLTPEVAEVAIWVGDSWQRRGVGAALTRMLLRELAHRGLRSAVGFIEPGNSVVLRFLDRVAPCHSLRVADGLLAAEIPLGPFLDAAVPARCA</sequence>
<accession>A0ABN2RUL2</accession>
<dbReference type="InterPro" id="IPR000182">
    <property type="entry name" value="GNAT_dom"/>
</dbReference>
<proteinExistence type="predicted"/>
<dbReference type="RefSeq" id="WP_344048047.1">
    <property type="nucleotide sequence ID" value="NZ_BAAAPB010000005.1"/>
</dbReference>